<dbReference type="InterPro" id="IPR011035">
    <property type="entry name" value="Ribosomal_bL25/Gln-tRNA_synth"/>
</dbReference>
<reference evidence="9 10" key="1">
    <citation type="submission" date="2017-01" db="EMBL/GenBank/DDBJ databases">
        <authorList>
            <person name="Mah S.A."/>
            <person name="Swanson W.J."/>
            <person name="Moy G.W."/>
            <person name="Vacquier V.D."/>
        </authorList>
    </citation>
    <scope>NUCLEOTIDE SEQUENCE [LARGE SCALE GENOMIC DNA]</scope>
    <source>
        <strain evidence="9 10">CPCC 203464</strain>
    </source>
</reference>
<dbReference type="SUPFAM" id="SSF50715">
    <property type="entry name" value="Ribosomal protein L25-like"/>
    <property type="match status" value="1"/>
</dbReference>
<evidence type="ECO:0000256" key="6">
    <source>
        <dbReference type="SAM" id="MobiDB-lite"/>
    </source>
</evidence>
<protein>
    <recommendedName>
        <fullName evidence="5">Large ribosomal subunit protein bL25</fullName>
    </recommendedName>
    <alternativeName>
        <fullName evidence="5">General stress protein CTC</fullName>
    </alternativeName>
</protein>
<dbReference type="GO" id="GO:0022625">
    <property type="term" value="C:cytosolic large ribosomal subunit"/>
    <property type="evidence" value="ECO:0007669"/>
    <property type="project" value="TreeGrafter"/>
</dbReference>
<dbReference type="HAMAP" id="MF_01334">
    <property type="entry name" value="Ribosomal_bL25_CTC"/>
    <property type="match status" value="1"/>
</dbReference>
<comment type="similarity">
    <text evidence="5">Belongs to the bacterial ribosomal protein bL25 family. CTC subfamily.</text>
</comment>
<dbReference type="GO" id="GO:0006412">
    <property type="term" value="P:translation"/>
    <property type="evidence" value="ECO:0007669"/>
    <property type="project" value="UniProtKB-UniRule"/>
</dbReference>
<dbReference type="CDD" id="cd00495">
    <property type="entry name" value="Ribosomal_L25_TL5_CTC"/>
    <property type="match status" value="1"/>
</dbReference>
<keyword evidence="2 5" id="KW-0694">RNA-binding</keyword>
<dbReference type="InterPro" id="IPR020057">
    <property type="entry name" value="Ribosomal_bL25_b-dom"/>
</dbReference>
<dbReference type="OrthoDB" id="5242980at2"/>
<dbReference type="InterPro" id="IPR001021">
    <property type="entry name" value="Ribosomal_bL25_long"/>
</dbReference>
<dbReference type="InterPro" id="IPR037121">
    <property type="entry name" value="Ribosomal_bL25_C"/>
</dbReference>
<keyword evidence="10" id="KW-1185">Reference proteome</keyword>
<dbReference type="STRING" id="1344003.SAMN05445060_0791"/>
<name>A0A1N7DNU5_9NOCA</name>
<dbReference type="InterPro" id="IPR020056">
    <property type="entry name" value="Rbsml_bL25/Gln-tRNA_synth_N"/>
</dbReference>
<accession>A0A1N7DNU5</accession>
<dbReference type="RefSeq" id="WP_076476764.1">
    <property type="nucleotide sequence ID" value="NZ_FTNT01000002.1"/>
</dbReference>
<comment type="function">
    <text evidence="5">This is one of the proteins that binds to the 5S RNA in the ribosome where it forms part of the central protuberance.</text>
</comment>
<keyword evidence="4 5" id="KW-0687">Ribonucleoprotein</keyword>
<gene>
    <name evidence="5" type="primary">rplY</name>
    <name evidence="5" type="synonym">ctc</name>
    <name evidence="9" type="ORF">SAMN05445060_0791</name>
</gene>
<dbReference type="InterPro" id="IPR020930">
    <property type="entry name" value="Ribosomal_uL5_bac-type"/>
</dbReference>
<dbReference type="Gene3D" id="2.40.240.10">
    <property type="entry name" value="Ribosomal Protein L25, Chain P"/>
    <property type="match status" value="1"/>
</dbReference>
<evidence type="ECO:0000313" key="10">
    <source>
        <dbReference type="Proteomes" id="UP000186218"/>
    </source>
</evidence>
<evidence type="ECO:0000259" key="8">
    <source>
        <dbReference type="Pfam" id="PF14693"/>
    </source>
</evidence>
<dbReference type="Pfam" id="PF14693">
    <property type="entry name" value="Ribosomal_TL5_C"/>
    <property type="match status" value="1"/>
</dbReference>
<evidence type="ECO:0000313" key="9">
    <source>
        <dbReference type="EMBL" id="SIR77487.1"/>
    </source>
</evidence>
<evidence type="ECO:0000256" key="4">
    <source>
        <dbReference type="ARBA" id="ARBA00023274"/>
    </source>
</evidence>
<dbReference type="PANTHER" id="PTHR33284">
    <property type="entry name" value="RIBOSOMAL PROTEIN L25/GLN-TRNA SYNTHETASE, ANTI-CODON-BINDING DOMAIN-CONTAINING PROTEIN"/>
    <property type="match status" value="1"/>
</dbReference>
<feature type="domain" description="Large ribosomal subunit protein bL25 beta" evidence="8">
    <location>
        <begin position="105"/>
        <end position="185"/>
    </location>
</feature>
<proteinExistence type="inferred from homology"/>
<feature type="domain" description="Large ribosomal subunit protein bL25 L25" evidence="7">
    <location>
        <begin position="11"/>
        <end position="97"/>
    </location>
</feature>
<dbReference type="AlphaFoldDB" id="A0A1N7DNU5"/>
<dbReference type="Gene3D" id="2.170.120.20">
    <property type="entry name" value="Ribosomal protein L25, beta domain"/>
    <property type="match status" value="1"/>
</dbReference>
<dbReference type="EMBL" id="FTNT01000002">
    <property type="protein sequence ID" value="SIR77487.1"/>
    <property type="molecule type" value="Genomic_DNA"/>
</dbReference>
<dbReference type="GO" id="GO:0008097">
    <property type="term" value="F:5S rRNA binding"/>
    <property type="evidence" value="ECO:0007669"/>
    <property type="project" value="InterPro"/>
</dbReference>
<evidence type="ECO:0000256" key="1">
    <source>
        <dbReference type="ARBA" id="ARBA00022730"/>
    </source>
</evidence>
<keyword evidence="3 5" id="KW-0689">Ribosomal protein</keyword>
<dbReference type="Pfam" id="PF01386">
    <property type="entry name" value="Ribosomal_L25p"/>
    <property type="match status" value="1"/>
</dbReference>
<dbReference type="Proteomes" id="UP000186218">
    <property type="component" value="Unassembled WGS sequence"/>
</dbReference>
<evidence type="ECO:0000259" key="7">
    <source>
        <dbReference type="Pfam" id="PF01386"/>
    </source>
</evidence>
<feature type="region of interest" description="Disordered" evidence="6">
    <location>
        <begin position="185"/>
        <end position="216"/>
    </location>
</feature>
<dbReference type="NCBIfam" id="TIGR00731">
    <property type="entry name" value="bL25_bact_ctc"/>
    <property type="match status" value="1"/>
</dbReference>
<dbReference type="NCBIfam" id="NF004131">
    <property type="entry name" value="PRK05618.2-1"/>
    <property type="match status" value="1"/>
</dbReference>
<evidence type="ECO:0000256" key="5">
    <source>
        <dbReference type="HAMAP-Rule" id="MF_01334"/>
    </source>
</evidence>
<evidence type="ECO:0000256" key="3">
    <source>
        <dbReference type="ARBA" id="ARBA00022980"/>
    </source>
</evidence>
<sequence>MAATKNSANKLVVEERTGRGKGAARRLRRDGKVPAVVYGHGSDPRHLSLPALEFAAILRNSGLNAVIDLQIGGDTQLVLTKQVDVHPIRDYIEHADLLVIRRGEKVTVEVPVTLEGESAPGTLTTQDASTLEIEADALSIPEEFVVSVEGAEVGHTITAADVTLPEGVTLISDPETLVVSILEPQAVETEDEAEEDAEAVAEETKAADDDEAATEE</sequence>
<organism evidence="9 10">
    <name type="scientific">Williamsia sterculiae</name>
    <dbReference type="NCBI Taxonomy" id="1344003"/>
    <lineage>
        <taxon>Bacteria</taxon>
        <taxon>Bacillati</taxon>
        <taxon>Actinomycetota</taxon>
        <taxon>Actinomycetes</taxon>
        <taxon>Mycobacteriales</taxon>
        <taxon>Nocardiaceae</taxon>
        <taxon>Williamsia</taxon>
    </lineage>
</organism>
<dbReference type="GO" id="GO:0003735">
    <property type="term" value="F:structural constituent of ribosome"/>
    <property type="evidence" value="ECO:0007669"/>
    <property type="project" value="InterPro"/>
</dbReference>
<keyword evidence="1 5" id="KW-0699">rRNA-binding</keyword>
<evidence type="ECO:0000256" key="2">
    <source>
        <dbReference type="ARBA" id="ARBA00022884"/>
    </source>
</evidence>
<feature type="compositionally biased region" description="Acidic residues" evidence="6">
    <location>
        <begin position="188"/>
        <end position="201"/>
    </location>
</feature>
<dbReference type="PANTHER" id="PTHR33284:SF1">
    <property type="entry name" value="RIBOSOMAL PROTEIN L25_GLN-TRNA SYNTHETASE, ANTI-CODON-BINDING DOMAIN-CONTAINING PROTEIN"/>
    <property type="match status" value="1"/>
</dbReference>
<dbReference type="InterPro" id="IPR029751">
    <property type="entry name" value="Ribosomal_L25_dom"/>
</dbReference>
<comment type="subunit">
    <text evidence="5">Part of the 50S ribosomal subunit; part of the 5S rRNA/L5/L18/L25 subcomplex. Contacts the 5S rRNA. Binds to the 5S rRNA independently of L5 and L18.</text>
</comment>